<organism evidence="2 3">
    <name type="scientific">Candidatus Taylorbacteria bacterium RIFCSPHIGHO2_02_FULL_43_32b</name>
    <dbReference type="NCBI Taxonomy" id="1802306"/>
    <lineage>
        <taxon>Bacteria</taxon>
        <taxon>Candidatus Tayloriibacteriota</taxon>
    </lineage>
</organism>
<dbReference type="InterPro" id="IPR027954">
    <property type="entry name" value="Transcobalamin-like_C"/>
</dbReference>
<evidence type="ECO:0000313" key="2">
    <source>
        <dbReference type="EMBL" id="OHA21978.1"/>
    </source>
</evidence>
<dbReference type="AlphaFoldDB" id="A0A1G2MDL0"/>
<gene>
    <name evidence="2" type="ORF">A3C72_01115</name>
</gene>
<comment type="caution">
    <text evidence="2">The sequence shown here is derived from an EMBL/GenBank/DDBJ whole genome shotgun (WGS) entry which is preliminary data.</text>
</comment>
<name>A0A1G2MDL0_9BACT</name>
<feature type="domain" description="Transcobalamin-like C-terminal" evidence="1">
    <location>
        <begin position="67"/>
        <end position="141"/>
    </location>
</feature>
<dbReference type="EMBL" id="MHRK01000062">
    <property type="protein sequence ID" value="OHA21978.1"/>
    <property type="molecule type" value="Genomic_DNA"/>
</dbReference>
<dbReference type="STRING" id="1802306.A3C72_01115"/>
<accession>A0A1G2MDL0</accession>
<evidence type="ECO:0000259" key="1">
    <source>
        <dbReference type="Pfam" id="PF14478"/>
    </source>
</evidence>
<dbReference type="Pfam" id="PF14478">
    <property type="entry name" value="DUF4430"/>
    <property type="match status" value="1"/>
</dbReference>
<evidence type="ECO:0000313" key="3">
    <source>
        <dbReference type="Proteomes" id="UP000177130"/>
    </source>
</evidence>
<dbReference type="Gene3D" id="2.170.130.30">
    <property type="match status" value="1"/>
</dbReference>
<sequence>MFFIFRKIILLLVIALSFSTGFYLGSGGDDLKNVSVVQNVSTSTVAVIINSGLKATEVLPKVELVTGDTLFAVLERGLRKKGIEFSYKDYGGSMGVFITSIASTTNSSDKWWQYYVNGQYGNAGASTFKPLSGDVIEFKLTGEMPK</sequence>
<reference evidence="2 3" key="1">
    <citation type="journal article" date="2016" name="Nat. Commun.">
        <title>Thousands of microbial genomes shed light on interconnected biogeochemical processes in an aquifer system.</title>
        <authorList>
            <person name="Anantharaman K."/>
            <person name="Brown C.T."/>
            <person name="Hug L.A."/>
            <person name="Sharon I."/>
            <person name="Castelle C.J."/>
            <person name="Probst A.J."/>
            <person name="Thomas B.C."/>
            <person name="Singh A."/>
            <person name="Wilkins M.J."/>
            <person name="Karaoz U."/>
            <person name="Brodie E.L."/>
            <person name="Williams K.H."/>
            <person name="Hubbard S.S."/>
            <person name="Banfield J.F."/>
        </authorList>
    </citation>
    <scope>NUCLEOTIDE SEQUENCE [LARGE SCALE GENOMIC DNA]</scope>
</reference>
<proteinExistence type="predicted"/>
<dbReference type="Proteomes" id="UP000177130">
    <property type="component" value="Unassembled WGS sequence"/>
</dbReference>
<protein>
    <recommendedName>
        <fullName evidence="1">Transcobalamin-like C-terminal domain-containing protein</fullName>
    </recommendedName>
</protein>